<dbReference type="InterPro" id="IPR027417">
    <property type="entry name" value="P-loop_NTPase"/>
</dbReference>
<sequence length="148" mass="16783">MVLGHHSPVSESRASSMKSAKERLENLKLSRRPSTDLSAIKKDIDEKEIEVMSNRQRMLHNGGRSFGIGDEEGVVKAQEFCPNSKSTIGVEFQTQKMDINGKEIKAHIWDTAGQERFRAVTFAYYRGAVGEALRVYNISRQKTISEHW</sequence>
<dbReference type="GO" id="GO:0003924">
    <property type="term" value="F:GTPase activity"/>
    <property type="evidence" value="ECO:0007669"/>
    <property type="project" value="InterPro"/>
</dbReference>
<dbReference type="Gene3D" id="3.40.50.300">
    <property type="entry name" value="P-loop containing nucleotide triphosphate hydrolases"/>
    <property type="match status" value="1"/>
</dbReference>
<dbReference type="PANTHER" id="PTHR47979">
    <property type="entry name" value="DRAB11-RELATED"/>
    <property type="match status" value="1"/>
</dbReference>
<dbReference type="SUPFAM" id="SSF52540">
    <property type="entry name" value="P-loop containing nucleoside triphosphate hydrolases"/>
    <property type="match status" value="1"/>
</dbReference>
<evidence type="ECO:0000313" key="3">
    <source>
        <dbReference type="Proteomes" id="UP000712600"/>
    </source>
</evidence>
<accession>A0A8S9PWI8</accession>
<reference evidence="2" key="1">
    <citation type="submission" date="2019-12" db="EMBL/GenBank/DDBJ databases">
        <title>Genome sequencing and annotation of Brassica cretica.</title>
        <authorList>
            <person name="Studholme D.J."/>
            <person name="Sarris P."/>
        </authorList>
    </citation>
    <scope>NUCLEOTIDE SEQUENCE</scope>
    <source>
        <strain evidence="2">PFS-109/04</strain>
        <tissue evidence="2">Leaf</tissue>
    </source>
</reference>
<name>A0A8S9PWI8_BRACR</name>
<dbReference type="PRINTS" id="PR00449">
    <property type="entry name" value="RASTRNSFRMNG"/>
</dbReference>
<comment type="caution">
    <text evidence="2">The sequence shown here is derived from an EMBL/GenBank/DDBJ whole genome shotgun (WGS) entry which is preliminary data.</text>
</comment>
<dbReference type="InterPro" id="IPR050209">
    <property type="entry name" value="Rab_GTPases_membrane_traffic"/>
</dbReference>
<dbReference type="GO" id="GO:0005525">
    <property type="term" value="F:GTP binding"/>
    <property type="evidence" value="ECO:0007669"/>
    <property type="project" value="InterPro"/>
</dbReference>
<dbReference type="AlphaFoldDB" id="A0A8S9PWI8"/>
<gene>
    <name evidence="2" type="ORF">F2Q69_00049442</name>
</gene>
<dbReference type="Proteomes" id="UP000712600">
    <property type="component" value="Unassembled WGS sequence"/>
</dbReference>
<protein>
    <submittedName>
        <fullName evidence="2">Uncharacterized protein</fullName>
    </submittedName>
</protein>
<proteinExistence type="predicted"/>
<dbReference type="InterPro" id="IPR001806">
    <property type="entry name" value="Small_GTPase"/>
</dbReference>
<feature type="compositionally biased region" description="Polar residues" evidence="1">
    <location>
        <begin position="9"/>
        <end position="18"/>
    </location>
</feature>
<organism evidence="2 3">
    <name type="scientific">Brassica cretica</name>
    <name type="common">Mustard</name>
    <dbReference type="NCBI Taxonomy" id="69181"/>
    <lineage>
        <taxon>Eukaryota</taxon>
        <taxon>Viridiplantae</taxon>
        <taxon>Streptophyta</taxon>
        <taxon>Embryophyta</taxon>
        <taxon>Tracheophyta</taxon>
        <taxon>Spermatophyta</taxon>
        <taxon>Magnoliopsida</taxon>
        <taxon>eudicotyledons</taxon>
        <taxon>Gunneridae</taxon>
        <taxon>Pentapetalae</taxon>
        <taxon>rosids</taxon>
        <taxon>malvids</taxon>
        <taxon>Brassicales</taxon>
        <taxon>Brassicaceae</taxon>
        <taxon>Brassiceae</taxon>
        <taxon>Brassica</taxon>
    </lineage>
</organism>
<evidence type="ECO:0000256" key="1">
    <source>
        <dbReference type="SAM" id="MobiDB-lite"/>
    </source>
</evidence>
<evidence type="ECO:0000313" key="2">
    <source>
        <dbReference type="EMBL" id="KAF3522822.1"/>
    </source>
</evidence>
<dbReference type="EMBL" id="QGKX02001347">
    <property type="protein sequence ID" value="KAF3522822.1"/>
    <property type="molecule type" value="Genomic_DNA"/>
</dbReference>
<dbReference type="Pfam" id="PF00071">
    <property type="entry name" value="Ras"/>
    <property type="match status" value="1"/>
</dbReference>
<dbReference type="PROSITE" id="PS51419">
    <property type="entry name" value="RAB"/>
    <property type="match status" value="1"/>
</dbReference>
<dbReference type="SMART" id="SM00175">
    <property type="entry name" value="RAB"/>
    <property type="match status" value="1"/>
</dbReference>
<feature type="region of interest" description="Disordered" evidence="1">
    <location>
        <begin position="1"/>
        <end position="32"/>
    </location>
</feature>
<feature type="compositionally biased region" description="Basic and acidic residues" evidence="1">
    <location>
        <begin position="19"/>
        <end position="28"/>
    </location>
</feature>